<keyword evidence="5" id="KW-1133">Transmembrane helix</keyword>
<evidence type="ECO:0000256" key="4">
    <source>
        <dbReference type="ARBA" id="ARBA00022692"/>
    </source>
</evidence>
<dbReference type="eggNOG" id="COG3505">
    <property type="taxonomic scope" value="Bacteria"/>
</dbReference>
<name>T2G723_MEGG1</name>
<dbReference type="PANTHER" id="PTHR37937:SF1">
    <property type="entry name" value="CONJUGATIVE TRANSFER: DNA TRANSPORT"/>
    <property type="match status" value="1"/>
</dbReference>
<evidence type="ECO:0000256" key="1">
    <source>
        <dbReference type="ARBA" id="ARBA00004651"/>
    </source>
</evidence>
<dbReference type="NCBIfam" id="NF010453">
    <property type="entry name" value="PRK13880.1"/>
    <property type="match status" value="1"/>
</dbReference>
<dbReference type="OrthoDB" id="9759295at2"/>
<protein>
    <submittedName>
        <fullName evidence="8">Putative TRAG family protein</fullName>
    </submittedName>
</protein>
<reference evidence="8 9" key="1">
    <citation type="journal article" date="2013" name="J. Bacteriol.">
        <title>Roles of HynAB and Ech, the only two hydrogenases found in the model sulfate reducer Desulfovibrio gigas.</title>
        <authorList>
            <person name="Morais-Silva F.O."/>
            <person name="Santos C.I."/>
            <person name="Rodrigues R."/>
            <person name="Pereira I.A."/>
            <person name="Rodrigues-Pousada C."/>
        </authorList>
    </citation>
    <scope>NUCLEOTIDE SEQUENCE [LARGE SCALE GENOMIC DNA]</scope>
    <source>
        <strain evidence="9">ATCC 19364 / DSM 1382 / NCIMB 9332 / VKM B-1759</strain>
    </source>
</reference>
<accession>T2G723</accession>
<dbReference type="HOGENOM" id="CLU_012039_0_1_7"/>
<dbReference type="SUPFAM" id="SSF52540">
    <property type="entry name" value="P-loop containing nucleoside triphosphate hydrolases"/>
    <property type="match status" value="1"/>
</dbReference>
<comment type="similarity">
    <text evidence="2">Belongs to the VirD4/TraG family.</text>
</comment>
<dbReference type="PANTHER" id="PTHR37937">
    <property type="entry name" value="CONJUGATIVE TRANSFER: DNA TRANSPORT"/>
    <property type="match status" value="1"/>
</dbReference>
<dbReference type="Proteomes" id="UP000016587">
    <property type="component" value="Chromosome"/>
</dbReference>
<dbReference type="InterPro" id="IPR003688">
    <property type="entry name" value="TraG/VirD4"/>
</dbReference>
<dbReference type="PATRIC" id="fig|1121448.10.peg.486"/>
<evidence type="ECO:0000256" key="3">
    <source>
        <dbReference type="ARBA" id="ARBA00022475"/>
    </source>
</evidence>
<evidence type="ECO:0000256" key="2">
    <source>
        <dbReference type="ARBA" id="ARBA00008806"/>
    </source>
</evidence>
<proteinExistence type="inferred from homology"/>
<evidence type="ECO:0000256" key="6">
    <source>
        <dbReference type="ARBA" id="ARBA00023136"/>
    </source>
</evidence>
<evidence type="ECO:0000256" key="5">
    <source>
        <dbReference type="ARBA" id="ARBA00022989"/>
    </source>
</evidence>
<dbReference type="CDD" id="cd01127">
    <property type="entry name" value="TrwB_TraG_TraD_VirD4"/>
    <property type="match status" value="2"/>
</dbReference>
<dbReference type="EMBL" id="CP006585">
    <property type="protein sequence ID" value="AGW12400.1"/>
    <property type="molecule type" value="Genomic_DNA"/>
</dbReference>
<keyword evidence="4" id="KW-0812">Transmembrane</keyword>
<evidence type="ECO:0000313" key="8">
    <source>
        <dbReference type="EMBL" id="AGW12400.1"/>
    </source>
</evidence>
<dbReference type="GO" id="GO:0005886">
    <property type="term" value="C:plasma membrane"/>
    <property type="evidence" value="ECO:0007669"/>
    <property type="project" value="UniProtKB-SubCell"/>
</dbReference>
<feature type="compositionally biased region" description="Basic and acidic residues" evidence="7">
    <location>
        <begin position="611"/>
        <end position="623"/>
    </location>
</feature>
<sequence length="623" mass="68224">MTSYGLGGSRPIPRKNPWGWLVFAILLALASLGLATQRVAAHYGEHPALGTPLFRSGGMAWHAPWQVIVWQQTLPDADGFIDQSITLAQACFLFPLLGAVALSKRRSLSKGRPDLHGSARWATEDEIRGMGLMDGRGVYVGGWVQRRGRAETQLYLRHNGPEHVLCFAPTRSGKGVGLIIPTLLSWPDSAVIFDIKGENWALTAGFRRELGQNVLRFDPSDASGASARFNPLEEIRLETHQAIPDAQNLAQMLMDPQGKGLEDYWSKAAFAFLGGAILHCLVMTRKNHGRTGTLHGLAHLLADPERPIREVVEGMLALDHAAAVHGDPGREIDLFVKAAARELLNKADKEFSGVVSTALATLALYRDPVVARNTSRCDFRIRDLMHHERPVSLYLVISPADIDRLRPLVRIVVTLLLNRSTATLETPPHRLLLMLDEFTALGRLDAVERAIAFMAGYRVKGYFIVQDITQLNAIYGKDNAIMANCHLRAAYAPNTIETARLLSEMTGKTTVVEERTSLSGARSGGLKTASVSVSETARPLLTEDECMRLPAARKDAAGQVVAPGDMLLFTAGRPPIYGRQILYFLDPVFAERATIPAPATSDSLIKTPPAARHDDHADYCSRL</sequence>
<evidence type="ECO:0000256" key="7">
    <source>
        <dbReference type="SAM" id="MobiDB-lite"/>
    </source>
</evidence>
<dbReference type="KEGG" id="dgg:DGI_0489"/>
<dbReference type="InterPro" id="IPR027417">
    <property type="entry name" value="P-loop_NTPase"/>
</dbReference>
<reference evidence="9" key="2">
    <citation type="submission" date="2013-07" db="EMBL/GenBank/DDBJ databases">
        <authorList>
            <person name="Morais-Silva F.O."/>
            <person name="Rezende A.M."/>
            <person name="Pimentel C."/>
            <person name="Resende D.M."/>
            <person name="Santos C.I."/>
            <person name="Clemente C."/>
            <person name="de Oliveira L.M."/>
            <person name="da Silva S.M."/>
            <person name="Costa D.A."/>
            <person name="Varela-Raposo A."/>
            <person name="Horacio E.C.A."/>
            <person name="Matos M."/>
            <person name="Flores O."/>
            <person name="Ruiz J.C."/>
            <person name="Rodrigues-Pousada C."/>
        </authorList>
    </citation>
    <scope>NUCLEOTIDE SEQUENCE [LARGE SCALE GENOMIC DNA]</scope>
    <source>
        <strain evidence="9">ATCC 19364 / DSM 1382 / NCIMB 9332 / VKM B-1759</strain>
    </source>
</reference>
<dbReference type="STRING" id="1121448.DGI_0489"/>
<gene>
    <name evidence="8" type="ORF">DGI_0489</name>
</gene>
<feature type="region of interest" description="Disordered" evidence="7">
    <location>
        <begin position="600"/>
        <end position="623"/>
    </location>
</feature>
<dbReference type="RefSeq" id="WP_021759032.1">
    <property type="nucleotide sequence ID" value="NC_022444.1"/>
</dbReference>
<evidence type="ECO:0000313" key="9">
    <source>
        <dbReference type="Proteomes" id="UP000016587"/>
    </source>
</evidence>
<keyword evidence="6" id="KW-0472">Membrane</keyword>
<dbReference type="InterPro" id="IPR051539">
    <property type="entry name" value="T4SS-coupling_protein"/>
</dbReference>
<dbReference type="Pfam" id="PF02534">
    <property type="entry name" value="T4SS-DNA_transf"/>
    <property type="match status" value="1"/>
</dbReference>
<dbReference type="Gene3D" id="3.40.50.300">
    <property type="entry name" value="P-loop containing nucleotide triphosphate hydrolases"/>
    <property type="match status" value="1"/>
</dbReference>
<comment type="subcellular location">
    <subcellularLocation>
        <location evidence="1">Cell membrane</location>
        <topology evidence="1">Multi-pass membrane protein</topology>
    </subcellularLocation>
</comment>
<keyword evidence="9" id="KW-1185">Reference proteome</keyword>
<organism evidence="8 9">
    <name type="scientific">Megalodesulfovibrio gigas (strain ATCC 19364 / DSM 1382 / NCIMB 9332 / VKM B-1759)</name>
    <name type="common">Desulfovibrio gigas</name>
    <dbReference type="NCBI Taxonomy" id="1121448"/>
    <lineage>
        <taxon>Bacteria</taxon>
        <taxon>Pseudomonadati</taxon>
        <taxon>Thermodesulfobacteriota</taxon>
        <taxon>Desulfovibrionia</taxon>
        <taxon>Desulfovibrionales</taxon>
        <taxon>Desulfovibrionaceae</taxon>
        <taxon>Megalodesulfovibrio</taxon>
    </lineage>
</organism>
<dbReference type="AlphaFoldDB" id="T2G723"/>
<keyword evidence="3" id="KW-1003">Cell membrane</keyword>